<comment type="caution">
    <text evidence="2">The sequence shown here is derived from an EMBL/GenBank/DDBJ whole genome shotgun (WGS) entry which is preliminary data.</text>
</comment>
<organism evidence="2 3">
    <name type="scientific">Phytophthora infestans</name>
    <name type="common">Potato late blight agent</name>
    <name type="synonym">Botrytis infestans</name>
    <dbReference type="NCBI Taxonomy" id="4787"/>
    <lineage>
        <taxon>Eukaryota</taxon>
        <taxon>Sar</taxon>
        <taxon>Stramenopiles</taxon>
        <taxon>Oomycota</taxon>
        <taxon>Peronosporomycetes</taxon>
        <taxon>Peronosporales</taxon>
        <taxon>Peronosporaceae</taxon>
        <taxon>Phytophthora</taxon>
    </lineage>
</organism>
<protein>
    <submittedName>
        <fullName evidence="2">Uncharacterized protein</fullName>
    </submittedName>
</protein>
<feature type="compositionally biased region" description="Polar residues" evidence="1">
    <location>
        <begin position="132"/>
        <end position="150"/>
    </location>
</feature>
<dbReference type="EMBL" id="JAACNO010002794">
    <property type="protein sequence ID" value="KAF4130819.1"/>
    <property type="molecule type" value="Genomic_DNA"/>
</dbReference>
<name>A0A8S9TVI2_PHYIN</name>
<feature type="compositionally biased region" description="Low complexity" evidence="1">
    <location>
        <begin position="16"/>
        <end position="28"/>
    </location>
</feature>
<evidence type="ECO:0000313" key="2">
    <source>
        <dbReference type="EMBL" id="KAF4130819.1"/>
    </source>
</evidence>
<evidence type="ECO:0000313" key="3">
    <source>
        <dbReference type="Proteomes" id="UP000704712"/>
    </source>
</evidence>
<evidence type="ECO:0000256" key="1">
    <source>
        <dbReference type="SAM" id="MobiDB-lite"/>
    </source>
</evidence>
<dbReference type="AlphaFoldDB" id="A0A8S9TVI2"/>
<feature type="region of interest" description="Disordered" evidence="1">
    <location>
        <begin position="1"/>
        <end position="76"/>
    </location>
</feature>
<reference evidence="2" key="1">
    <citation type="submission" date="2020-03" db="EMBL/GenBank/DDBJ databases">
        <title>Hybrid Assembly of Korean Phytophthora infestans isolates.</title>
        <authorList>
            <person name="Prokchorchik M."/>
            <person name="Lee Y."/>
            <person name="Seo J."/>
            <person name="Cho J.-H."/>
            <person name="Park Y.-E."/>
            <person name="Jang D.-C."/>
            <person name="Im J.-S."/>
            <person name="Choi J.-G."/>
            <person name="Park H.-J."/>
            <person name="Lee G.-B."/>
            <person name="Lee Y.-G."/>
            <person name="Hong S.-Y."/>
            <person name="Cho K."/>
            <person name="Sohn K.H."/>
        </authorList>
    </citation>
    <scope>NUCLEOTIDE SEQUENCE</scope>
    <source>
        <strain evidence="2">KR_2_A2</strain>
    </source>
</reference>
<dbReference type="Proteomes" id="UP000704712">
    <property type="component" value="Unassembled WGS sequence"/>
</dbReference>
<feature type="compositionally biased region" description="Basic and acidic residues" evidence="1">
    <location>
        <begin position="38"/>
        <end position="58"/>
    </location>
</feature>
<sequence>MARSSSADTTYPINRGTTDGTSLDTLSSAASEKPPTAAKEKPARKTTGDCPASDKRQAASDLRPPGKKQRRSDFATSALTEAIEVDPDLAITDATAPRADDKEQVATDGAVELTIRASSSRTAMTIEDRTEQSTTDNTEGAQDGPEQTVTDIPDEVVEPDRRVSRLVALDEFDSEDFQARQALWSSKGG</sequence>
<feature type="compositionally biased region" description="Polar residues" evidence="1">
    <location>
        <begin position="1"/>
        <end position="12"/>
    </location>
</feature>
<gene>
    <name evidence="2" type="ORF">GN958_ATG19987</name>
</gene>
<feature type="region of interest" description="Disordered" evidence="1">
    <location>
        <begin position="117"/>
        <end position="159"/>
    </location>
</feature>
<proteinExistence type="predicted"/>
<accession>A0A8S9TVI2</accession>